<accession>A0AAD3NQ01</accession>
<protein>
    <submittedName>
        <fullName evidence="2">Uncharacterized protein</fullName>
    </submittedName>
</protein>
<dbReference type="AlphaFoldDB" id="A0AAD3NQ01"/>
<feature type="region of interest" description="Disordered" evidence="1">
    <location>
        <begin position="42"/>
        <end position="85"/>
    </location>
</feature>
<evidence type="ECO:0000256" key="1">
    <source>
        <dbReference type="SAM" id="MobiDB-lite"/>
    </source>
</evidence>
<evidence type="ECO:0000313" key="2">
    <source>
        <dbReference type="EMBL" id="GLJ56535.1"/>
    </source>
</evidence>
<sequence length="119" mass="12985">MARRGRGRIQRGYGFPRSVPTQLIQKLGQNYCRVGIKDPIQKAGFGPTTHAGRRDNKSGLVPQSEVGEGMNGTATDDSLGGRESSVVSEWEGNQLIEQLIVRGSRVGPGLYPQHFPPRL</sequence>
<keyword evidence="3" id="KW-1185">Reference proteome</keyword>
<name>A0AAD3NQ01_CRYJA</name>
<comment type="caution">
    <text evidence="2">The sequence shown here is derived from an EMBL/GenBank/DDBJ whole genome shotgun (WGS) entry which is preliminary data.</text>
</comment>
<organism evidence="2 3">
    <name type="scientific">Cryptomeria japonica</name>
    <name type="common">Japanese cedar</name>
    <name type="synonym">Cupressus japonica</name>
    <dbReference type="NCBI Taxonomy" id="3369"/>
    <lineage>
        <taxon>Eukaryota</taxon>
        <taxon>Viridiplantae</taxon>
        <taxon>Streptophyta</taxon>
        <taxon>Embryophyta</taxon>
        <taxon>Tracheophyta</taxon>
        <taxon>Spermatophyta</taxon>
        <taxon>Pinopsida</taxon>
        <taxon>Pinidae</taxon>
        <taxon>Conifers II</taxon>
        <taxon>Cupressales</taxon>
        <taxon>Cupressaceae</taxon>
        <taxon>Cryptomeria</taxon>
    </lineage>
</organism>
<dbReference type="EMBL" id="BSEH01000022">
    <property type="protein sequence ID" value="GLJ56535.1"/>
    <property type="molecule type" value="Genomic_DNA"/>
</dbReference>
<dbReference type="Proteomes" id="UP001234787">
    <property type="component" value="Unassembled WGS sequence"/>
</dbReference>
<proteinExistence type="predicted"/>
<evidence type="ECO:0000313" key="3">
    <source>
        <dbReference type="Proteomes" id="UP001234787"/>
    </source>
</evidence>
<reference evidence="2" key="1">
    <citation type="submission" date="2022-12" db="EMBL/GenBank/DDBJ databases">
        <title>Chromosome-Level Genome Assembly of Japanese Cedar (Cryptomeriajaponica D. Don).</title>
        <authorList>
            <person name="Fujino T."/>
            <person name="Yamaguchi K."/>
            <person name="Yokoyama T."/>
            <person name="Hamanaka T."/>
            <person name="Harazono Y."/>
            <person name="Kamada H."/>
            <person name="Kobayashi W."/>
            <person name="Ujino-Ihara T."/>
            <person name="Uchiyama K."/>
            <person name="Matsumoto A."/>
            <person name="Izuno A."/>
            <person name="Tsumura Y."/>
            <person name="Toyoda A."/>
            <person name="Shigenobu S."/>
            <person name="Moriguchi Y."/>
            <person name="Ueno S."/>
            <person name="Kasahara M."/>
        </authorList>
    </citation>
    <scope>NUCLEOTIDE SEQUENCE</scope>
</reference>
<gene>
    <name evidence="2" type="ORF">SUGI_1227020</name>
</gene>